<name>A0A060A314_BACTU</name>
<feature type="transmembrane region" description="Helical" evidence="1">
    <location>
        <begin position="28"/>
        <end position="46"/>
    </location>
</feature>
<protein>
    <submittedName>
        <fullName evidence="2">Putative bacteriocin immunity protein</fullName>
    </submittedName>
</protein>
<accession>A0A060A314</accession>
<keyword evidence="1" id="KW-1133">Transmembrane helix</keyword>
<evidence type="ECO:0000313" key="4">
    <source>
        <dbReference type="Proteomes" id="UP000297630"/>
    </source>
</evidence>
<dbReference type="EMBL" id="KJ507827">
    <property type="protein sequence ID" value="AIA58185.1"/>
    <property type="molecule type" value="Genomic_DNA"/>
</dbReference>
<dbReference type="AlphaFoldDB" id="A0A060A314"/>
<gene>
    <name evidence="2" type="primary">trnI</name>
    <name evidence="3" type="ORF">EQ803_28230</name>
</gene>
<evidence type="ECO:0000256" key="1">
    <source>
        <dbReference type="SAM" id="Phobius"/>
    </source>
</evidence>
<keyword evidence="1" id="KW-0812">Transmembrane</keyword>
<evidence type="ECO:0000313" key="3">
    <source>
        <dbReference type="EMBL" id="TFF43524.1"/>
    </source>
</evidence>
<dbReference type="RefSeq" id="WP_000676621.1">
    <property type="nucleotide sequence ID" value="NZ_JBMSUD010000065.1"/>
</dbReference>
<evidence type="ECO:0000313" key="2">
    <source>
        <dbReference type="EMBL" id="AIA58185.1"/>
    </source>
</evidence>
<reference evidence="3 4" key="2">
    <citation type="submission" date="2019-01" db="EMBL/GenBank/DDBJ databases">
        <title>Draft genome sequence of Bacillus sp. DPC6431.</title>
        <authorList>
            <person name="Arbulu S."/>
            <person name="Murphy K."/>
            <person name="O'Sullivan O."/>
            <person name="Rea M.C."/>
            <person name="Hill C."/>
            <person name="Ross R.P."/>
        </authorList>
    </citation>
    <scope>NUCLEOTIDE SEQUENCE [LARGE SCALE GENOMIC DNA]</scope>
    <source>
        <strain evidence="3 4">DPC6431</strain>
    </source>
</reference>
<reference evidence="2" key="1">
    <citation type="journal article" date="2014" name="Antimicrob. Agents Chemother.">
        <title>Heterologous Expression of Thuricin CD Immunity Genes in Listeria monocytogenes.</title>
        <authorList>
            <person name="Mathur H."/>
            <person name="O'Connor P.M."/>
            <person name="Cotter P.D."/>
            <person name="Hill C."/>
            <person name="Ross R.P."/>
        </authorList>
    </citation>
    <scope>NUCLEOTIDE SEQUENCE</scope>
    <source>
        <strain evidence="2">DPC6431</strain>
    </source>
</reference>
<dbReference type="Proteomes" id="UP000297630">
    <property type="component" value="Unassembled WGS sequence"/>
</dbReference>
<feature type="transmembrane region" description="Helical" evidence="1">
    <location>
        <begin position="52"/>
        <end position="72"/>
    </location>
</feature>
<organism evidence="2">
    <name type="scientific">Bacillus thuringiensis</name>
    <dbReference type="NCBI Taxonomy" id="1428"/>
    <lineage>
        <taxon>Bacteria</taxon>
        <taxon>Bacillati</taxon>
        <taxon>Bacillota</taxon>
        <taxon>Bacilli</taxon>
        <taxon>Bacillales</taxon>
        <taxon>Bacillaceae</taxon>
        <taxon>Bacillus</taxon>
        <taxon>Bacillus cereus group</taxon>
    </lineage>
</organism>
<sequence length="79" mass="9090">MKGKINKITQSLQLEIFKMLTNSPSLRLILRGAGVTFVIIFGTALTKQPTVFSINFVMIILGFFLIFMPYIFRNYKKLN</sequence>
<dbReference type="EMBL" id="SCLP01000024">
    <property type="protein sequence ID" value="TFF43524.1"/>
    <property type="molecule type" value="Genomic_DNA"/>
</dbReference>
<proteinExistence type="predicted"/>
<keyword evidence="1" id="KW-0472">Membrane</keyword>